<protein>
    <submittedName>
        <fullName evidence="4">Oxidoreductase ucpA</fullName>
    </submittedName>
</protein>
<dbReference type="EMBL" id="JMCB01000020">
    <property type="protein sequence ID" value="KFE62751.1"/>
    <property type="molecule type" value="Genomic_DNA"/>
</dbReference>
<dbReference type="PANTHER" id="PTHR43669:SF3">
    <property type="entry name" value="ALCOHOL DEHYDROGENASE, PUTATIVE (AFU_ORTHOLOGUE AFUA_3G03445)-RELATED"/>
    <property type="match status" value="1"/>
</dbReference>
<comment type="similarity">
    <text evidence="1">Belongs to the short-chain dehydrogenases/reductases (SDR) family.</text>
</comment>
<dbReference type="STRING" id="394096.DB31_3865"/>
<name>A0A085W4Y8_9BACT</name>
<evidence type="ECO:0000256" key="2">
    <source>
        <dbReference type="ARBA" id="ARBA00023002"/>
    </source>
</evidence>
<keyword evidence="2" id="KW-0560">Oxidoreductase</keyword>
<dbReference type="OrthoDB" id="286404at2"/>
<dbReference type="InterPro" id="IPR002347">
    <property type="entry name" value="SDR_fam"/>
</dbReference>
<evidence type="ECO:0000313" key="4">
    <source>
        <dbReference type="EMBL" id="KFE62751.1"/>
    </source>
</evidence>
<sequence length="252" mass="26566">MRFEGKSALITGASEGIGFAIAAGLVKEGARVVMVARREEVLAEAARKLGPNASYLVGDVASTETAERAVEAAVSRHGGLDLLVNNAGILRPGTVAELSMEDVDAMLAVNLRSAVAFTHSAVKPLSQRKGAAILMISSAVGRIPLPGMSVYGATKAAMQHLTLTWAIELAEKGIRVNCLCPGAIETPAFRAAAQQIPHLEQWTLANSLIKRMAPAEELARHALTLLDEKEGGFVTGAVWDVDGGYQLQRFLG</sequence>
<dbReference type="PROSITE" id="PS00061">
    <property type="entry name" value="ADH_SHORT"/>
    <property type="match status" value="1"/>
</dbReference>
<feature type="domain" description="Ketoreductase" evidence="3">
    <location>
        <begin position="6"/>
        <end position="205"/>
    </location>
</feature>
<reference evidence="4 5" key="1">
    <citation type="submission" date="2014-04" db="EMBL/GenBank/DDBJ databases">
        <title>Genome assembly of Hyalangium minutum DSM 14724.</title>
        <authorList>
            <person name="Sharma G."/>
            <person name="Subramanian S."/>
        </authorList>
    </citation>
    <scope>NUCLEOTIDE SEQUENCE [LARGE SCALE GENOMIC DNA]</scope>
    <source>
        <strain evidence="4 5">DSM 14724</strain>
    </source>
</reference>
<dbReference type="Pfam" id="PF13561">
    <property type="entry name" value="adh_short_C2"/>
    <property type="match status" value="1"/>
</dbReference>
<dbReference type="FunFam" id="3.40.50.720:FF:000084">
    <property type="entry name" value="Short-chain dehydrogenase reductase"/>
    <property type="match status" value="1"/>
</dbReference>
<gene>
    <name evidence="4" type="ORF">DB31_3865</name>
</gene>
<dbReference type="SUPFAM" id="SSF51735">
    <property type="entry name" value="NAD(P)-binding Rossmann-fold domains"/>
    <property type="match status" value="1"/>
</dbReference>
<organism evidence="4 5">
    <name type="scientific">Hyalangium minutum</name>
    <dbReference type="NCBI Taxonomy" id="394096"/>
    <lineage>
        <taxon>Bacteria</taxon>
        <taxon>Pseudomonadati</taxon>
        <taxon>Myxococcota</taxon>
        <taxon>Myxococcia</taxon>
        <taxon>Myxococcales</taxon>
        <taxon>Cystobacterineae</taxon>
        <taxon>Archangiaceae</taxon>
        <taxon>Hyalangium</taxon>
    </lineage>
</organism>
<keyword evidence="5" id="KW-1185">Reference proteome</keyword>
<dbReference type="PRINTS" id="PR00081">
    <property type="entry name" value="GDHRDH"/>
</dbReference>
<dbReference type="InterPro" id="IPR057326">
    <property type="entry name" value="KR_dom"/>
</dbReference>
<evidence type="ECO:0000313" key="5">
    <source>
        <dbReference type="Proteomes" id="UP000028725"/>
    </source>
</evidence>
<comment type="caution">
    <text evidence="4">The sequence shown here is derived from an EMBL/GenBank/DDBJ whole genome shotgun (WGS) entry which is preliminary data.</text>
</comment>
<dbReference type="CDD" id="cd05233">
    <property type="entry name" value="SDR_c"/>
    <property type="match status" value="1"/>
</dbReference>
<dbReference type="InterPro" id="IPR020904">
    <property type="entry name" value="Sc_DH/Rdtase_CS"/>
</dbReference>
<dbReference type="PANTHER" id="PTHR43669">
    <property type="entry name" value="5-KETO-D-GLUCONATE 5-REDUCTASE"/>
    <property type="match status" value="1"/>
</dbReference>
<accession>A0A085W4Y8</accession>
<dbReference type="GO" id="GO:0016491">
    <property type="term" value="F:oxidoreductase activity"/>
    <property type="evidence" value="ECO:0007669"/>
    <property type="project" value="UniProtKB-KW"/>
</dbReference>
<dbReference type="PRINTS" id="PR00080">
    <property type="entry name" value="SDRFAMILY"/>
</dbReference>
<evidence type="ECO:0000259" key="3">
    <source>
        <dbReference type="SMART" id="SM00822"/>
    </source>
</evidence>
<evidence type="ECO:0000256" key="1">
    <source>
        <dbReference type="ARBA" id="ARBA00006484"/>
    </source>
</evidence>
<dbReference type="Gene3D" id="3.40.50.720">
    <property type="entry name" value="NAD(P)-binding Rossmann-like Domain"/>
    <property type="match status" value="1"/>
</dbReference>
<dbReference type="SMART" id="SM00822">
    <property type="entry name" value="PKS_KR"/>
    <property type="match status" value="1"/>
</dbReference>
<proteinExistence type="inferred from homology"/>
<dbReference type="InterPro" id="IPR036291">
    <property type="entry name" value="NAD(P)-bd_dom_sf"/>
</dbReference>
<dbReference type="RefSeq" id="WP_044197047.1">
    <property type="nucleotide sequence ID" value="NZ_JMCB01000020.1"/>
</dbReference>
<dbReference type="Proteomes" id="UP000028725">
    <property type="component" value="Unassembled WGS sequence"/>
</dbReference>
<dbReference type="AlphaFoldDB" id="A0A085W4Y8"/>